<keyword evidence="3" id="KW-1185">Reference proteome</keyword>
<gene>
    <name evidence="2" type="ORF">PAECIP111891_03412</name>
</gene>
<reference evidence="2" key="1">
    <citation type="submission" date="2022-01" db="EMBL/GenBank/DDBJ databases">
        <authorList>
            <person name="Criscuolo A."/>
        </authorList>
    </citation>
    <scope>NUCLEOTIDE SEQUENCE</scope>
    <source>
        <strain evidence="2">CIP111891</strain>
    </source>
</reference>
<protein>
    <submittedName>
        <fullName evidence="2">Uncharacterized protein</fullName>
    </submittedName>
</protein>
<feature type="region of interest" description="Disordered" evidence="1">
    <location>
        <begin position="18"/>
        <end position="42"/>
    </location>
</feature>
<organism evidence="2 3">
    <name type="scientific">Paenibacillus allorhizoplanae</name>
    <dbReference type="NCBI Taxonomy" id="2905648"/>
    <lineage>
        <taxon>Bacteria</taxon>
        <taxon>Bacillati</taxon>
        <taxon>Bacillota</taxon>
        <taxon>Bacilli</taxon>
        <taxon>Bacillales</taxon>
        <taxon>Paenibacillaceae</taxon>
        <taxon>Paenibacillus</taxon>
    </lineage>
</organism>
<dbReference type="Proteomes" id="UP000838821">
    <property type="component" value="Unassembled WGS sequence"/>
</dbReference>
<sequence>MKRKSDLKVNAIEQAMEHANSPSGFRNWVNHSGNLGSDEHGE</sequence>
<evidence type="ECO:0000313" key="2">
    <source>
        <dbReference type="EMBL" id="CAH1209805.1"/>
    </source>
</evidence>
<evidence type="ECO:0000313" key="3">
    <source>
        <dbReference type="Proteomes" id="UP000838821"/>
    </source>
</evidence>
<proteinExistence type="predicted"/>
<name>A0ABN8GID9_9BACL</name>
<comment type="caution">
    <text evidence="2">The sequence shown here is derived from an EMBL/GenBank/DDBJ whole genome shotgun (WGS) entry which is preliminary data.</text>
</comment>
<dbReference type="EMBL" id="CAKMMW010000009">
    <property type="protein sequence ID" value="CAH1209805.1"/>
    <property type="molecule type" value="Genomic_DNA"/>
</dbReference>
<evidence type="ECO:0000256" key="1">
    <source>
        <dbReference type="SAM" id="MobiDB-lite"/>
    </source>
</evidence>
<accession>A0ABN8GID9</accession>
<feature type="compositionally biased region" description="Polar residues" evidence="1">
    <location>
        <begin position="20"/>
        <end position="35"/>
    </location>
</feature>